<name>A0ACB8FSW0_9SAUR</name>
<sequence length="122" mass="13618">MALELPTAEEGVEGDDTKGELRIELRSLQGQLADFTLNCSPSTRAAGRLASHLRVWSELVLVQLFKNSLHPNILQWALIHGDPETLMEWIRWAGDTKLRIQQVEQSEQRPTSAALDAREGCG</sequence>
<proteinExistence type="predicted"/>
<keyword evidence="2" id="KW-1185">Reference proteome</keyword>
<gene>
    <name evidence="1" type="ORF">K3G42_002097</name>
</gene>
<evidence type="ECO:0000313" key="1">
    <source>
        <dbReference type="EMBL" id="KAH8010335.1"/>
    </source>
</evidence>
<reference evidence="1" key="1">
    <citation type="submission" date="2021-08" db="EMBL/GenBank/DDBJ databases">
        <title>The first chromosome-level gecko genome reveals the dynamic sex chromosomes of Neotropical dwarf geckos (Sphaerodactylidae: Sphaerodactylus).</title>
        <authorList>
            <person name="Pinto B.J."/>
            <person name="Keating S.E."/>
            <person name="Gamble T."/>
        </authorList>
    </citation>
    <scope>NUCLEOTIDE SEQUENCE</scope>
    <source>
        <strain evidence="1">TG3544</strain>
    </source>
</reference>
<evidence type="ECO:0000313" key="2">
    <source>
        <dbReference type="Proteomes" id="UP000827872"/>
    </source>
</evidence>
<dbReference type="EMBL" id="CM037624">
    <property type="protein sequence ID" value="KAH8010335.1"/>
    <property type="molecule type" value="Genomic_DNA"/>
</dbReference>
<protein>
    <submittedName>
        <fullName evidence="1">Uncharacterized protein</fullName>
    </submittedName>
</protein>
<accession>A0ACB8FSW0</accession>
<dbReference type="Proteomes" id="UP000827872">
    <property type="component" value="Linkage Group LG11"/>
</dbReference>
<organism evidence="1 2">
    <name type="scientific">Sphaerodactylus townsendi</name>
    <dbReference type="NCBI Taxonomy" id="933632"/>
    <lineage>
        <taxon>Eukaryota</taxon>
        <taxon>Metazoa</taxon>
        <taxon>Chordata</taxon>
        <taxon>Craniata</taxon>
        <taxon>Vertebrata</taxon>
        <taxon>Euteleostomi</taxon>
        <taxon>Lepidosauria</taxon>
        <taxon>Squamata</taxon>
        <taxon>Bifurcata</taxon>
        <taxon>Gekkota</taxon>
        <taxon>Sphaerodactylidae</taxon>
        <taxon>Sphaerodactylus</taxon>
    </lineage>
</organism>
<comment type="caution">
    <text evidence="1">The sequence shown here is derived from an EMBL/GenBank/DDBJ whole genome shotgun (WGS) entry which is preliminary data.</text>
</comment>